<sequence length="71" mass="7772">EESLPNRGLGLIGNRLPPRGGVLGQGHCPLGPGLCRHQQHKPSRADWHVRNSPQRPGRACQCPVHPHQAHN</sequence>
<gene>
    <name evidence="2" type="ORF">SNEC2469_LOCUS1762</name>
</gene>
<comment type="caution">
    <text evidence="2">The sequence shown here is derived from an EMBL/GenBank/DDBJ whole genome shotgun (WGS) entry which is preliminary data.</text>
</comment>
<dbReference type="Proteomes" id="UP000601435">
    <property type="component" value="Unassembled WGS sequence"/>
</dbReference>
<evidence type="ECO:0000313" key="3">
    <source>
        <dbReference type="Proteomes" id="UP000601435"/>
    </source>
</evidence>
<evidence type="ECO:0000313" key="2">
    <source>
        <dbReference type="EMBL" id="CAE7205810.1"/>
    </source>
</evidence>
<proteinExistence type="predicted"/>
<name>A0A812JLC3_9DINO</name>
<dbReference type="EMBL" id="CAJNJA010006116">
    <property type="protein sequence ID" value="CAE7205810.1"/>
    <property type="molecule type" value="Genomic_DNA"/>
</dbReference>
<keyword evidence="3" id="KW-1185">Reference proteome</keyword>
<feature type="region of interest" description="Disordered" evidence="1">
    <location>
        <begin position="47"/>
        <end position="71"/>
    </location>
</feature>
<accession>A0A812JLC3</accession>
<evidence type="ECO:0000256" key="1">
    <source>
        <dbReference type="SAM" id="MobiDB-lite"/>
    </source>
</evidence>
<feature type="non-terminal residue" evidence="2">
    <location>
        <position position="1"/>
    </location>
</feature>
<dbReference type="AlphaFoldDB" id="A0A812JLC3"/>
<protein>
    <submittedName>
        <fullName evidence="2">Uncharacterized protein</fullName>
    </submittedName>
</protein>
<organism evidence="2 3">
    <name type="scientific">Symbiodinium necroappetens</name>
    <dbReference type="NCBI Taxonomy" id="1628268"/>
    <lineage>
        <taxon>Eukaryota</taxon>
        <taxon>Sar</taxon>
        <taxon>Alveolata</taxon>
        <taxon>Dinophyceae</taxon>
        <taxon>Suessiales</taxon>
        <taxon>Symbiodiniaceae</taxon>
        <taxon>Symbiodinium</taxon>
    </lineage>
</organism>
<reference evidence="2" key="1">
    <citation type="submission" date="2021-02" db="EMBL/GenBank/DDBJ databases">
        <authorList>
            <person name="Dougan E. K."/>
            <person name="Rhodes N."/>
            <person name="Thang M."/>
            <person name="Chan C."/>
        </authorList>
    </citation>
    <scope>NUCLEOTIDE SEQUENCE</scope>
</reference>
<feature type="non-terminal residue" evidence="2">
    <location>
        <position position="71"/>
    </location>
</feature>